<dbReference type="InterPro" id="IPR001461">
    <property type="entry name" value="Aspartic_peptidase_A1"/>
</dbReference>
<name>A0A9W9J5U4_9EURO</name>
<evidence type="ECO:0000256" key="2">
    <source>
        <dbReference type="ARBA" id="ARBA00022801"/>
    </source>
</evidence>
<dbReference type="Proteomes" id="UP001150904">
    <property type="component" value="Unassembled WGS sequence"/>
</dbReference>
<feature type="disulfide bond" evidence="3">
    <location>
        <begin position="294"/>
        <end position="337"/>
    </location>
</feature>
<dbReference type="PRINTS" id="PR00792">
    <property type="entry name" value="PEPSIN"/>
</dbReference>
<dbReference type="SUPFAM" id="SSF50630">
    <property type="entry name" value="Acid proteases"/>
    <property type="match status" value="1"/>
</dbReference>
<proteinExistence type="inferred from homology"/>
<reference evidence="7" key="2">
    <citation type="journal article" date="2023" name="IMA Fungus">
        <title>Comparative genomic study of the Penicillium genus elucidates a diverse pangenome and 15 lateral gene transfer events.</title>
        <authorList>
            <person name="Petersen C."/>
            <person name="Sorensen T."/>
            <person name="Nielsen M.R."/>
            <person name="Sondergaard T.E."/>
            <person name="Sorensen J.L."/>
            <person name="Fitzpatrick D.A."/>
            <person name="Frisvad J.C."/>
            <person name="Nielsen K.L."/>
        </authorList>
    </citation>
    <scope>NUCLEOTIDE SEQUENCE</scope>
    <source>
        <strain evidence="7">IBT 15544</strain>
    </source>
</reference>
<protein>
    <recommendedName>
        <fullName evidence="6">Peptidase A1 domain-containing protein</fullName>
    </recommendedName>
</protein>
<dbReference type="InterPro" id="IPR021109">
    <property type="entry name" value="Peptidase_aspartic_dom_sf"/>
</dbReference>
<evidence type="ECO:0000256" key="1">
    <source>
        <dbReference type="ARBA" id="ARBA00007447"/>
    </source>
</evidence>
<dbReference type="PANTHER" id="PTHR47966:SF65">
    <property type="entry name" value="ASPARTIC-TYPE ENDOPEPTIDASE"/>
    <property type="match status" value="1"/>
</dbReference>
<feature type="region of interest" description="Disordered" evidence="4">
    <location>
        <begin position="399"/>
        <end position="419"/>
    </location>
</feature>
<feature type="compositionally biased region" description="Low complexity" evidence="4">
    <location>
        <begin position="400"/>
        <end position="419"/>
    </location>
</feature>
<keyword evidence="2" id="KW-0378">Hydrolase</keyword>
<evidence type="ECO:0000313" key="8">
    <source>
        <dbReference type="Proteomes" id="UP001150904"/>
    </source>
</evidence>
<dbReference type="Pfam" id="PF00026">
    <property type="entry name" value="Asp"/>
    <property type="match status" value="1"/>
</dbReference>
<comment type="similarity">
    <text evidence="1">Belongs to the peptidase A1 family.</text>
</comment>
<keyword evidence="5" id="KW-0732">Signal</keyword>
<keyword evidence="3" id="KW-1015">Disulfide bond</keyword>
<gene>
    <name evidence="7" type="ORF">N7498_009608</name>
</gene>
<evidence type="ECO:0000256" key="5">
    <source>
        <dbReference type="SAM" id="SignalP"/>
    </source>
</evidence>
<dbReference type="EMBL" id="JAPQKR010000016">
    <property type="protein sequence ID" value="KAJ5190623.1"/>
    <property type="molecule type" value="Genomic_DNA"/>
</dbReference>
<reference evidence="7" key="1">
    <citation type="submission" date="2022-12" db="EMBL/GenBank/DDBJ databases">
        <authorList>
            <person name="Petersen C."/>
        </authorList>
    </citation>
    <scope>NUCLEOTIDE SEQUENCE</scope>
    <source>
        <strain evidence="7">IBT 15544</strain>
    </source>
</reference>
<dbReference type="PROSITE" id="PS51767">
    <property type="entry name" value="PEPTIDASE_A1"/>
    <property type="match status" value="1"/>
</dbReference>
<evidence type="ECO:0000256" key="4">
    <source>
        <dbReference type="SAM" id="MobiDB-lite"/>
    </source>
</evidence>
<feature type="signal peptide" evidence="5">
    <location>
        <begin position="1"/>
        <end position="19"/>
    </location>
</feature>
<evidence type="ECO:0000256" key="3">
    <source>
        <dbReference type="PIRSR" id="PIRSR601461-2"/>
    </source>
</evidence>
<dbReference type="GO" id="GO:0006508">
    <property type="term" value="P:proteolysis"/>
    <property type="evidence" value="ECO:0007669"/>
    <property type="project" value="InterPro"/>
</dbReference>
<sequence>MRSGVSWLFALAGAALVNGFSSESRDAPAVVAVPFRHDRPVPNQLLKRSKIADIATDFQWDVYNVNITLGTPPQSLIAIFSTWGNGCWVTGVNSSDCSVFTDTTTCGGDGAYNRTLSTSAKLLDEKFSYDDSSSQLTGEFVTDVLTIGDAKVNDMKMGVAEWGFPSNTISLGYGNTSSTSFTQALADSGAINSPAFSMWSNMILFGGINKAKYEEPLYTFPIVNGSDLTKALRINMTGISVNETAMVSDKFPLDAVFDIEVDMTYVPDYLAKALFAQIGATGVPDDNGQVNLSCSSVGENATIGFNFGDLNVQLPAWSFLSGNPDIGESDYETDDLCYFTICENKELQNEGSIVLGTNFITLVYSVFDLENDEISLAGRNWNAASDDIVEITTGKNAVPGTTAGSNSTGSNSTGTKSAGKKSAGIRIEVGMRAGALISAIALWCFVL</sequence>
<dbReference type="PANTHER" id="PTHR47966">
    <property type="entry name" value="BETA-SITE APP-CLEAVING ENZYME, ISOFORM A-RELATED"/>
    <property type="match status" value="1"/>
</dbReference>
<dbReference type="GeneID" id="83183965"/>
<keyword evidence="8" id="KW-1185">Reference proteome</keyword>
<dbReference type="OrthoDB" id="771136at2759"/>
<dbReference type="Gene3D" id="2.40.70.10">
    <property type="entry name" value="Acid Proteases"/>
    <property type="match status" value="2"/>
</dbReference>
<accession>A0A9W9J5U4</accession>
<evidence type="ECO:0000259" key="6">
    <source>
        <dbReference type="PROSITE" id="PS51767"/>
    </source>
</evidence>
<dbReference type="InterPro" id="IPR033121">
    <property type="entry name" value="PEPTIDASE_A1"/>
</dbReference>
<dbReference type="AlphaFoldDB" id="A0A9W9J5U4"/>
<feature type="domain" description="Peptidase A1" evidence="6">
    <location>
        <begin position="63"/>
        <end position="377"/>
    </location>
</feature>
<dbReference type="RefSeq" id="XP_058303563.1">
    <property type="nucleotide sequence ID" value="XM_058456664.1"/>
</dbReference>
<evidence type="ECO:0000313" key="7">
    <source>
        <dbReference type="EMBL" id="KAJ5190623.1"/>
    </source>
</evidence>
<feature type="chain" id="PRO_5040962861" description="Peptidase A1 domain-containing protein" evidence="5">
    <location>
        <begin position="20"/>
        <end position="447"/>
    </location>
</feature>
<dbReference type="GO" id="GO:0004190">
    <property type="term" value="F:aspartic-type endopeptidase activity"/>
    <property type="evidence" value="ECO:0007669"/>
    <property type="project" value="InterPro"/>
</dbReference>
<comment type="caution">
    <text evidence="7">The sequence shown here is derived from an EMBL/GenBank/DDBJ whole genome shotgun (WGS) entry which is preliminary data.</text>
</comment>
<organism evidence="7 8">
    <name type="scientific">Penicillium cinerascens</name>
    <dbReference type="NCBI Taxonomy" id="70096"/>
    <lineage>
        <taxon>Eukaryota</taxon>
        <taxon>Fungi</taxon>
        <taxon>Dikarya</taxon>
        <taxon>Ascomycota</taxon>
        <taxon>Pezizomycotina</taxon>
        <taxon>Eurotiomycetes</taxon>
        <taxon>Eurotiomycetidae</taxon>
        <taxon>Eurotiales</taxon>
        <taxon>Aspergillaceae</taxon>
        <taxon>Penicillium</taxon>
    </lineage>
</organism>